<proteinExistence type="predicted"/>
<sequence>MCSIERMELILKLENEVTELFNNTINDLFEIIEQWVPNLNIDIFEIFFNPQFQLMNSIRLQLSKFNNLNINISVPISKRFFSVIEKSTIYDEDMIPQDIHEVIDCSNGVMIFQIPEFDPITKQLKRKKFRLNEMLVELQYIDHFLIFKYKGENLIDQWSQSDIVSDIEKESEDEFDIEFKMAIDDRKKSYESWKNLENLIPKAIHQIDKVDDSIKELVNNYTYDELKYCFDYDINLLVDIEKHSFIKDLKVKNIFWTMYLLYVNETSRISRGEDYSYWNGIDKKLLNALYLISDYNNHFIYQFNLHKAILQLIYFLIDNKYTNNPQINICINWLKNIGTFYHKLDKIEKLEEIYDICSNILLKLYKRMRYEDDCDTRLLANDTLLYFIDLDGFTETKFKCVDKIYGIIFRNVNDMNTKVCNDLIKVINRINPIITINKYSCRKKKLVNESNFNECVMASQSTGNFKFEHFQLVVRNINLGGELFDDSDSTNGNIYDNQVDNINWLLDLYYICQVSSVLKIVSSSLEKIKGSDITKKGIAVDKVITRKKLLFWAIWEMARYCVLYKLKTTFGNAQQTFEFIEYSLNRIWKTKDINNNYENMKFLNKTKYLGYLIPFIDILELQIYNAYEGTALEKPADFPRNSTIFFSINSRVCEEWFLRIRKLIILDSKIFGTSSSYVVRHCMHYLSDKINYIKQYSKETYNHLIEYEQVIIELVLALQMLKDPDPIIGIYYWMKKLIIQEIKKNSKKKDNNQLQILLQKKPSSSIKESYQYHLEWILVAALLAENKYEEAVVKYRYFLNKYQESSKLSPNLVSFVIKQIIECYKNLNDWDNIKEFLHYIKSVDIENSNYPLCSFENGKNPKLFEAWEDFENSNYHSAYINISKTSPNFREIYESVGMNRAVINSSQYYTLYSMLLINEKNNNSLPLLKSMLNKSMVLVNELLRRLNNTFASEKEMIPAVIQLQLVKIIETLGKGNINNDKIANVLISEINNNLQLNKEVTENIDISILMRVLDIFSFLNNMNIIKDSDYIKKLNYDVAKVARKQCNNILGQKLIKKNLLKIKSNFNVDDIPKMLLFENNPLYVKDYIFELAKIYINEKSTIRDLIFF</sequence>
<dbReference type="Pfam" id="PF15785">
    <property type="entry name" value="SMG1"/>
    <property type="match status" value="1"/>
</dbReference>
<dbReference type="Proteomes" id="UP000193920">
    <property type="component" value="Unassembled WGS sequence"/>
</dbReference>
<evidence type="ECO:0000313" key="1">
    <source>
        <dbReference type="EMBL" id="ORY20847.1"/>
    </source>
</evidence>
<evidence type="ECO:0000313" key="2">
    <source>
        <dbReference type="Proteomes" id="UP000193920"/>
    </source>
</evidence>
<dbReference type="EMBL" id="MCOG01000278">
    <property type="protein sequence ID" value="ORY20847.1"/>
    <property type="molecule type" value="Genomic_DNA"/>
</dbReference>
<reference evidence="1 2" key="1">
    <citation type="submission" date="2016-08" db="EMBL/GenBank/DDBJ databases">
        <title>A Parts List for Fungal Cellulosomes Revealed by Comparative Genomics.</title>
        <authorList>
            <consortium name="DOE Joint Genome Institute"/>
            <person name="Haitjema C.H."/>
            <person name="Gilmore S.P."/>
            <person name="Henske J.K."/>
            <person name="Solomon K.V."/>
            <person name="De Groot R."/>
            <person name="Kuo A."/>
            <person name="Mondo S.J."/>
            <person name="Salamov A.A."/>
            <person name="Labutti K."/>
            <person name="Zhao Z."/>
            <person name="Chiniquy J."/>
            <person name="Barry K."/>
            <person name="Brewer H.M."/>
            <person name="Purvine S.O."/>
            <person name="Wright A.T."/>
            <person name="Boxma B."/>
            <person name="Van Alen T."/>
            <person name="Hackstein J.H."/>
            <person name="Baker S.E."/>
            <person name="Grigoriev I.V."/>
            <person name="O'Malley M.A."/>
        </authorList>
    </citation>
    <scope>NUCLEOTIDE SEQUENCE [LARGE SCALE GENOMIC DNA]</scope>
    <source>
        <strain evidence="1 2">G1</strain>
    </source>
</reference>
<dbReference type="STRING" id="1754190.A0A1Y2AEZ9"/>
<organism evidence="1 2">
    <name type="scientific">Neocallimastix californiae</name>
    <dbReference type="NCBI Taxonomy" id="1754190"/>
    <lineage>
        <taxon>Eukaryota</taxon>
        <taxon>Fungi</taxon>
        <taxon>Fungi incertae sedis</taxon>
        <taxon>Chytridiomycota</taxon>
        <taxon>Chytridiomycota incertae sedis</taxon>
        <taxon>Neocallimastigomycetes</taxon>
        <taxon>Neocallimastigales</taxon>
        <taxon>Neocallimastigaceae</taxon>
        <taxon>Neocallimastix</taxon>
    </lineage>
</organism>
<name>A0A1Y2AEZ9_9FUNG</name>
<dbReference type="OrthoDB" id="381190at2759"/>
<dbReference type="GO" id="GO:0000184">
    <property type="term" value="P:nuclear-transcribed mRNA catabolic process, nonsense-mediated decay"/>
    <property type="evidence" value="ECO:0007669"/>
    <property type="project" value="InterPro"/>
</dbReference>
<comment type="caution">
    <text evidence="1">The sequence shown here is derived from an EMBL/GenBank/DDBJ whole genome shotgun (WGS) entry which is preliminary data.</text>
</comment>
<keyword evidence="2" id="KW-1185">Reference proteome</keyword>
<gene>
    <name evidence="1" type="ORF">LY90DRAFT_676538</name>
</gene>
<dbReference type="InterPro" id="IPR031559">
    <property type="entry name" value="SMG1"/>
</dbReference>
<protein>
    <submittedName>
        <fullName evidence="1">Uncharacterized protein</fullName>
    </submittedName>
</protein>
<dbReference type="GO" id="GO:0004674">
    <property type="term" value="F:protein serine/threonine kinase activity"/>
    <property type="evidence" value="ECO:0007669"/>
    <property type="project" value="InterPro"/>
</dbReference>
<accession>A0A1Y2AEZ9</accession>
<dbReference type="AlphaFoldDB" id="A0A1Y2AEZ9"/>